<dbReference type="GeneID" id="303205062"/>
<dbReference type="OMA" id="ERTKYWK"/>
<reference evidence="2 3" key="1">
    <citation type="submission" date="2019-02" db="EMBL/GenBank/DDBJ databases">
        <title>The competitiveness to form nodules shapes the capacities of Rhizobium leguminosarum sv viciae communities to promote symbiosis with specific hosts.</title>
        <authorList>
            <person name="Boivin S."/>
            <person name="Lepetit M."/>
        </authorList>
    </citation>
    <scope>NUCLEOTIDE SEQUENCE [LARGE SCALE GENOMIC DNA]</scope>
    <source>
        <strain evidence="2 3">SPF4F3</strain>
    </source>
</reference>
<dbReference type="InterPro" id="IPR008928">
    <property type="entry name" value="6-hairpin_glycosidase_sf"/>
</dbReference>
<feature type="domain" description="Mannosylglycerate hydrolase MGH1-like glycoside hydrolase" evidence="1">
    <location>
        <begin position="442"/>
        <end position="546"/>
    </location>
</feature>
<dbReference type="AlphaFoldDB" id="A0A8G2IQD1"/>
<dbReference type="InterPro" id="IPR054491">
    <property type="entry name" value="MGH1-like_GH"/>
</dbReference>
<accession>A0A8G2IQD1</accession>
<dbReference type="SUPFAM" id="SSF48208">
    <property type="entry name" value="Six-hairpin glycosidases"/>
    <property type="match status" value="1"/>
</dbReference>
<name>A0A8G2IQD1_RHILV</name>
<dbReference type="GO" id="GO:0004573">
    <property type="term" value="F:Glc3Man9GlcNAc2 oligosaccharide glucosidase activity"/>
    <property type="evidence" value="ECO:0007669"/>
    <property type="project" value="InterPro"/>
</dbReference>
<dbReference type="InterPro" id="IPR012341">
    <property type="entry name" value="6hp_glycosidase-like_sf"/>
</dbReference>
<dbReference type="EMBL" id="SJLU01000044">
    <property type="protein sequence ID" value="TBX84593.1"/>
    <property type="molecule type" value="Genomic_DNA"/>
</dbReference>
<dbReference type="GO" id="GO:0009311">
    <property type="term" value="P:oligosaccharide metabolic process"/>
    <property type="evidence" value="ECO:0007669"/>
    <property type="project" value="InterPro"/>
</dbReference>
<dbReference type="PANTHER" id="PTHR10412">
    <property type="entry name" value="MANNOSYL-OLIGOSACCHARIDE GLUCOSIDASE"/>
    <property type="match status" value="1"/>
</dbReference>
<evidence type="ECO:0000259" key="1">
    <source>
        <dbReference type="Pfam" id="PF22422"/>
    </source>
</evidence>
<evidence type="ECO:0000313" key="3">
    <source>
        <dbReference type="Proteomes" id="UP000291866"/>
    </source>
</evidence>
<dbReference type="RefSeq" id="WP_011649886.1">
    <property type="nucleotide sequence ID" value="NZ_SJLU01000044.1"/>
</dbReference>
<dbReference type="Pfam" id="PF22422">
    <property type="entry name" value="MGH1-like_GH"/>
    <property type="match status" value="2"/>
</dbReference>
<organism evidence="2 3">
    <name type="scientific">Rhizobium leguminosarum bv. viciae</name>
    <dbReference type="NCBI Taxonomy" id="387"/>
    <lineage>
        <taxon>Bacteria</taxon>
        <taxon>Pseudomonadati</taxon>
        <taxon>Pseudomonadota</taxon>
        <taxon>Alphaproteobacteria</taxon>
        <taxon>Hyphomicrobiales</taxon>
        <taxon>Rhizobiaceae</taxon>
        <taxon>Rhizobium/Agrobacterium group</taxon>
        <taxon>Rhizobium</taxon>
    </lineage>
</organism>
<sequence length="919" mass="105046">MDKKLASARTGAETKRLAEARDRGINWKKWGPYLSERQWGTVREDYSETGDAWNFFTHDHARSRAYRWGEDGIAGISNDKQNLCFALALWNGKDPILKERLFGLTNNEGNHGEDVKEYYFYIDSTPTHSYMKYLYKYPQAVFPYADLVETNGRRSRNEFEYELLDTGVFDDDRYFDVFVEYAKAAPEDILVKITAFNRGPDAANLHLLPTLWFRNDWASWIAETSRAARKPNLRQIEAAAGQSTVAATDSVGGAFLLSCEGDVPLLFTENETNAERLFPGQRNESLYVKDGINNFVVQGDQNAVNPERQGTKVAAHYRMTIAPGQSATVRLRLSAAKTAQARTAQNGFGKEFDQTLAERLQEADEFYSSLTPSSVSPDAANVMRQAIAGMLWSKQFYFFDGDNWLDEHHSNPLHAGYRHTRNSDWFHMLNEDVISMPDKWEYPWYAAWDLAFHTLPIAIVDPDFAKDQLKLMLRGVYLHPNGQMPAYEWNFGDVNPPVHAFATLFLHRTEQALRGETDVQFLREAFNKLVLNFTWWVNRKDRFGKNVFEGGFLGLDNIGIFDRSAPLPTGGHLEQADGTAWMALFSQNMMELAVELAVHDPTYEDMVVKFAEHFYYIAGAMNQPDKGGMWDEEDGFYYDLLRLPDGSGTRLKVRSMVGLLPLCAATVMEPWQRERIPRAMEQLAQRMRRMPELQQNIHVTGPGHYGVSDRGMFALVNSERLRRILSRMLDENEFLSSYGIRSLSKVHERDPYVFQVQGQEYRVDYLPSESNTGMFGGNSNWRGPVWMPVNVLIIRALQNFYLYYGDNFKIECPTGSGKLMNLFEVSKEIADRLGRIFLRDEHGRRAVYGGTEKFQTDPHWRDLVLFYEYFHGDNGAGLGASHQTGWTGLIAKTIQLYGLLDPQKALEVGKQAAFTQNPK</sequence>
<proteinExistence type="predicted"/>
<dbReference type="Proteomes" id="UP000291866">
    <property type="component" value="Unassembled WGS sequence"/>
</dbReference>
<feature type="domain" description="Mannosylglycerate hydrolase MGH1-like glycoside hydrolase" evidence="1">
    <location>
        <begin position="712"/>
        <end position="884"/>
    </location>
</feature>
<gene>
    <name evidence="2" type="ORF">E0H31_36835</name>
</gene>
<dbReference type="InterPro" id="IPR004888">
    <property type="entry name" value="Glycoside_hydrolase_63"/>
</dbReference>
<comment type="caution">
    <text evidence="2">The sequence shown here is derived from an EMBL/GenBank/DDBJ whole genome shotgun (WGS) entry which is preliminary data.</text>
</comment>
<protein>
    <submittedName>
        <fullName evidence="2">Glucosidase</fullName>
    </submittedName>
</protein>
<dbReference type="Gene3D" id="1.50.10.10">
    <property type="match status" value="1"/>
</dbReference>
<evidence type="ECO:0000313" key="2">
    <source>
        <dbReference type="EMBL" id="TBX84593.1"/>
    </source>
</evidence>
<dbReference type="PANTHER" id="PTHR10412:SF10">
    <property type="entry name" value="GLYCOSYL HYDROLASE FAMILY 63 C-TERMINAL DOMAIN-CONTAINING PROTEIN"/>
    <property type="match status" value="1"/>
</dbReference>